<dbReference type="GO" id="GO:0016758">
    <property type="term" value="F:hexosyltransferase activity"/>
    <property type="evidence" value="ECO:0007669"/>
    <property type="project" value="UniProtKB-ARBA"/>
</dbReference>
<feature type="transmembrane region" description="Helical" evidence="1">
    <location>
        <begin position="262"/>
        <end position="281"/>
    </location>
</feature>
<keyword evidence="1" id="KW-1133">Transmembrane helix</keyword>
<organism evidence="3 4">
    <name type="scientific">Epilithonimonas vandammei</name>
    <dbReference type="NCBI Taxonomy" id="2487072"/>
    <lineage>
        <taxon>Bacteria</taxon>
        <taxon>Pseudomonadati</taxon>
        <taxon>Bacteroidota</taxon>
        <taxon>Flavobacteriia</taxon>
        <taxon>Flavobacteriales</taxon>
        <taxon>Weeksellaceae</taxon>
        <taxon>Chryseobacterium group</taxon>
        <taxon>Epilithonimonas</taxon>
    </lineage>
</organism>
<dbReference type="SUPFAM" id="SSF53448">
    <property type="entry name" value="Nucleotide-diphospho-sugar transferases"/>
    <property type="match status" value="1"/>
</dbReference>
<dbReference type="EMBL" id="CP034160">
    <property type="protein sequence ID" value="AZI55873.1"/>
    <property type="molecule type" value="Genomic_DNA"/>
</dbReference>
<evidence type="ECO:0000313" key="3">
    <source>
        <dbReference type="EMBL" id="AZI55873.1"/>
    </source>
</evidence>
<dbReference type="AlphaFoldDB" id="A0A3G8ZFA6"/>
<dbReference type="InterPro" id="IPR029044">
    <property type="entry name" value="Nucleotide-diphossugar_trans"/>
</dbReference>
<dbReference type="Proteomes" id="UP000272316">
    <property type="component" value="Chromosome"/>
</dbReference>
<evidence type="ECO:0000256" key="1">
    <source>
        <dbReference type="SAM" id="Phobius"/>
    </source>
</evidence>
<name>A0A3G8ZFA6_9FLAO</name>
<sequence length="286" mass="33935">MMDNSAFITIFTPTYNRFQLLQRLYDSISHIKYSKFEWLVVDDGSTDETESFFRTILENTHFLVRYIKQNNGGKHTAINRGVKEAKGELFFIVDSDDLLPSDSLEEINHYYSKIKNNSKIAGVVGRKKIINSEKSFDLKEKEFICSPFDFRYKFHYSGDMAEVIKTDILRQYPFPVFENENFVTESLVWFRIAEKYDFLYFDTSIYYCEYQEDGLTDNYWRLLKKNPKGSLLYYQELLKNNITKEQKFNILKTIKSIALSNGYGFFGLYKILGIYNFFLSFRKNIT</sequence>
<dbReference type="InterPro" id="IPR001173">
    <property type="entry name" value="Glyco_trans_2-like"/>
</dbReference>
<protein>
    <submittedName>
        <fullName evidence="3">Glycosyltransferase family 2 protein</fullName>
    </submittedName>
</protein>
<feature type="domain" description="Glycosyltransferase 2-like" evidence="2">
    <location>
        <begin position="9"/>
        <end position="120"/>
    </location>
</feature>
<dbReference type="Gene3D" id="3.90.550.10">
    <property type="entry name" value="Spore Coat Polysaccharide Biosynthesis Protein SpsA, Chain A"/>
    <property type="match status" value="1"/>
</dbReference>
<keyword evidence="1" id="KW-0812">Transmembrane</keyword>
<dbReference type="CDD" id="cd00761">
    <property type="entry name" value="Glyco_tranf_GTA_type"/>
    <property type="match status" value="1"/>
</dbReference>
<dbReference type="Pfam" id="PF00535">
    <property type="entry name" value="Glycos_transf_2"/>
    <property type="match status" value="1"/>
</dbReference>
<proteinExistence type="predicted"/>
<keyword evidence="3" id="KW-0808">Transferase</keyword>
<evidence type="ECO:0000259" key="2">
    <source>
        <dbReference type="Pfam" id="PF00535"/>
    </source>
</evidence>
<evidence type="ECO:0000313" key="4">
    <source>
        <dbReference type="Proteomes" id="UP000272316"/>
    </source>
</evidence>
<accession>A0A3G8ZFA6</accession>
<keyword evidence="1" id="KW-0472">Membrane</keyword>
<dbReference type="PANTHER" id="PTHR22916">
    <property type="entry name" value="GLYCOSYLTRANSFERASE"/>
    <property type="match status" value="1"/>
</dbReference>
<dbReference type="RefSeq" id="WP_124986780.1">
    <property type="nucleotide sequence ID" value="NZ_CP034160.1"/>
</dbReference>
<reference evidence="4" key="1">
    <citation type="submission" date="2018-11" db="EMBL/GenBank/DDBJ databases">
        <title>Proposal to divide the Flavobacteriaceae and reorganize its genera based on Amino Acid Identity values calculated from whole genome sequences.</title>
        <authorList>
            <person name="Nicholson A.C."/>
            <person name="Gulvik C.A."/>
            <person name="Whitney A.M."/>
            <person name="Sheth M."/>
            <person name="Batra D."/>
            <person name="Pryor J."/>
            <person name="Bernardet J.-F."/>
            <person name="Hugo C."/>
            <person name="Kampfer P."/>
            <person name="Newman J.D."/>
            <person name="McQuiston J.R."/>
        </authorList>
    </citation>
    <scope>NUCLEOTIDE SEQUENCE [LARGE SCALE GENOMIC DNA]</scope>
    <source>
        <strain evidence="4">H6466</strain>
    </source>
</reference>
<gene>
    <name evidence="3" type="ORF">EIB75_11640</name>
</gene>
<dbReference type="KEGG" id="eva:EIB75_11640"/>